<dbReference type="OrthoDB" id="426919at2"/>
<dbReference type="RefSeq" id="WP_127086848.1">
    <property type="nucleotide sequence ID" value="NZ_RSCL01000039.1"/>
</dbReference>
<accession>A0A3S1CP08</accession>
<evidence type="ECO:0000313" key="1">
    <source>
        <dbReference type="EMBL" id="RUS95856.1"/>
    </source>
</evidence>
<reference evidence="1" key="1">
    <citation type="submission" date="2018-12" db="EMBL/GenBank/DDBJ databases">
        <authorList>
            <person name="Will S."/>
            <person name="Neumann-Schaal M."/>
            <person name="Henke P."/>
        </authorList>
    </citation>
    <scope>NUCLEOTIDE SEQUENCE</scope>
    <source>
        <strain evidence="1">PCC 7102</strain>
    </source>
</reference>
<dbReference type="Proteomes" id="UP000271624">
    <property type="component" value="Unassembled WGS sequence"/>
</dbReference>
<proteinExistence type="predicted"/>
<dbReference type="PANTHER" id="PTHR40455:SF1">
    <property type="entry name" value="ANTITOXIN HIGA"/>
    <property type="match status" value="1"/>
</dbReference>
<gene>
    <name evidence="1" type="ORF">DSM106972_088690</name>
</gene>
<protein>
    <recommendedName>
        <fullName evidence="3">Transcriptional regulator</fullName>
    </recommendedName>
</protein>
<dbReference type="GO" id="GO:0001046">
    <property type="term" value="F:core promoter sequence-specific DNA binding"/>
    <property type="evidence" value="ECO:0007669"/>
    <property type="project" value="TreeGrafter"/>
</dbReference>
<organism evidence="1 2">
    <name type="scientific">Dulcicalothrix desertica PCC 7102</name>
    <dbReference type="NCBI Taxonomy" id="232991"/>
    <lineage>
        <taxon>Bacteria</taxon>
        <taxon>Bacillati</taxon>
        <taxon>Cyanobacteriota</taxon>
        <taxon>Cyanophyceae</taxon>
        <taxon>Nostocales</taxon>
        <taxon>Calotrichaceae</taxon>
        <taxon>Dulcicalothrix</taxon>
    </lineage>
</organism>
<dbReference type="AlphaFoldDB" id="A0A3S1CP08"/>
<dbReference type="GO" id="GO:0006355">
    <property type="term" value="P:regulation of DNA-templated transcription"/>
    <property type="evidence" value="ECO:0007669"/>
    <property type="project" value="InterPro"/>
</dbReference>
<name>A0A3S1CP08_9CYAN</name>
<dbReference type="EMBL" id="RSCL01000039">
    <property type="protein sequence ID" value="RUS95856.1"/>
    <property type="molecule type" value="Genomic_DNA"/>
</dbReference>
<evidence type="ECO:0008006" key="3">
    <source>
        <dbReference type="Google" id="ProtNLM"/>
    </source>
</evidence>
<comment type="caution">
    <text evidence="1">The sequence shown here is derived from an EMBL/GenBank/DDBJ whole genome shotgun (WGS) entry which is preliminary data.</text>
</comment>
<evidence type="ECO:0000313" key="2">
    <source>
        <dbReference type="Proteomes" id="UP000271624"/>
    </source>
</evidence>
<reference evidence="1" key="2">
    <citation type="journal article" date="2019" name="Genome Biol. Evol.">
        <title>Day and night: Metabolic profiles and evolutionary relationships of six axenic non-marine cyanobacteria.</title>
        <authorList>
            <person name="Will S.E."/>
            <person name="Henke P."/>
            <person name="Boedeker C."/>
            <person name="Huang S."/>
            <person name="Brinkmann H."/>
            <person name="Rohde M."/>
            <person name="Jarek M."/>
            <person name="Friedl T."/>
            <person name="Seufert S."/>
            <person name="Schumacher M."/>
            <person name="Overmann J."/>
            <person name="Neumann-Schaal M."/>
            <person name="Petersen J."/>
        </authorList>
    </citation>
    <scope>NUCLEOTIDE SEQUENCE [LARGE SCALE GENOMIC DNA]</scope>
    <source>
        <strain evidence="1">PCC 7102</strain>
    </source>
</reference>
<keyword evidence="2" id="KW-1185">Reference proteome</keyword>
<dbReference type="InterPro" id="IPR039060">
    <property type="entry name" value="Antitox_HigA"/>
</dbReference>
<dbReference type="PANTHER" id="PTHR40455">
    <property type="entry name" value="ANTITOXIN HIGA"/>
    <property type="match status" value="1"/>
</dbReference>
<sequence length="128" mass="14957">MTLTFNSDKYKELLTKYQPRLIRNEEENEKALAIVEKLMHRRNLTPEEDELFDLLITLIEKFEQEYYAPGQSSTPHSMLVFLMEQKDIKQSDLVRVISSEVVNGKREISKVEAKALGDFFKVDADLFV</sequence>